<name>A0ABS2YC98_POLSP</name>
<keyword evidence="11" id="KW-1185">Reference proteome</keyword>
<dbReference type="Pfam" id="PF08368">
    <property type="entry name" value="FAST_2"/>
    <property type="match status" value="1"/>
</dbReference>
<protein>
    <recommendedName>
        <fullName evidence="5">FAST kinase domain-containing protein 4</fullName>
    </recommendedName>
    <alternativeName>
        <fullName evidence="7">Protein TBRG4</fullName>
    </alternativeName>
    <alternativeName>
        <fullName evidence="6">Transforming growth factor beta regulator 4</fullName>
    </alternativeName>
</protein>
<dbReference type="Proteomes" id="UP001166093">
    <property type="component" value="Unassembled WGS sequence"/>
</dbReference>
<comment type="caution">
    <text evidence="10">The sequence shown here is derived from an EMBL/GenBank/DDBJ whole genome shotgun (WGS) entry which is preliminary data.</text>
</comment>
<dbReference type="InterPro" id="IPR013584">
    <property type="entry name" value="RAP"/>
</dbReference>
<keyword evidence="2" id="KW-0809">Transit peptide</keyword>
<dbReference type="PANTHER" id="PTHR21228">
    <property type="entry name" value="FAST LEU-RICH DOMAIN-CONTAINING"/>
    <property type="match status" value="1"/>
</dbReference>
<dbReference type="InterPro" id="IPR010622">
    <property type="entry name" value="FAST_Leu-rich"/>
</dbReference>
<evidence type="ECO:0000256" key="5">
    <source>
        <dbReference type="ARBA" id="ARBA00040471"/>
    </source>
</evidence>
<feature type="non-terminal residue" evidence="10">
    <location>
        <position position="641"/>
    </location>
</feature>
<dbReference type="InterPro" id="IPR050870">
    <property type="entry name" value="FAST_kinase"/>
</dbReference>
<evidence type="ECO:0000256" key="4">
    <source>
        <dbReference type="ARBA" id="ARBA00038281"/>
    </source>
</evidence>
<reference evidence="10" key="1">
    <citation type="journal article" date="2021" name="Cell">
        <title>Tracing the genetic footprints of vertebrate landing in non-teleost ray-finned fishes.</title>
        <authorList>
            <person name="Bi X."/>
            <person name="Wang K."/>
            <person name="Yang L."/>
            <person name="Pan H."/>
            <person name="Jiang H."/>
            <person name="Wei Q."/>
            <person name="Fang M."/>
            <person name="Yu H."/>
            <person name="Zhu C."/>
            <person name="Cai Y."/>
            <person name="He Y."/>
            <person name="Gan X."/>
            <person name="Zeng H."/>
            <person name="Yu D."/>
            <person name="Zhu Y."/>
            <person name="Jiang H."/>
            <person name="Qiu Q."/>
            <person name="Yang H."/>
            <person name="Zhang Y.E."/>
            <person name="Wang W."/>
            <person name="Zhu M."/>
            <person name="He S."/>
            <person name="Zhang G."/>
        </authorList>
    </citation>
    <scope>NUCLEOTIDE SEQUENCE</scope>
    <source>
        <strain evidence="10">Pddl_001</strain>
    </source>
</reference>
<evidence type="ECO:0000259" key="9">
    <source>
        <dbReference type="PROSITE" id="PS51286"/>
    </source>
</evidence>
<evidence type="ECO:0000256" key="6">
    <source>
        <dbReference type="ARBA" id="ARBA00042265"/>
    </source>
</evidence>
<feature type="region of interest" description="Disordered" evidence="8">
    <location>
        <begin position="46"/>
        <end position="70"/>
    </location>
</feature>
<evidence type="ECO:0000256" key="3">
    <source>
        <dbReference type="ARBA" id="ARBA00023128"/>
    </source>
</evidence>
<dbReference type="PROSITE" id="PS51286">
    <property type="entry name" value="RAP"/>
    <property type="match status" value="1"/>
</dbReference>
<dbReference type="PANTHER" id="PTHR21228:SF59">
    <property type="entry name" value="FAST KINASE DOMAIN-CONTAINING PROTEIN 4"/>
    <property type="match status" value="1"/>
</dbReference>
<evidence type="ECO:0000256" key="1">
    <source>
        <dbReference type="ARBA" id="ARBA00004305"/>
    </source>
</evidence>
<keyword evidence="3" id="KW-0496">Mitochondrion</keyword>
<dbReference type="CDD" id="cd23739">
    <property type="entry name" value="TBRG4-like_N"/>
    <property type="match status" value="1"/>
</dbReference>
<evidence type="ECO:0000256" key="7">
    <source>
        <dbReference type="ARBA" id="ARBA00043220"/>
    </source>
</evidence>
<feature type="non-terminal residue" evidence="10">
    <location>
        <position position="1"/>
    </location>
</feature>
<organism evidence="10 11">
    <name type="scientific">Polyodon spathula</name>
    <name type="common">North American paddlefish</name>
    <name type="synonym">Squalus spathula</name>
    <dbReference type="NCBI Taxonomy" id="7913"/>
    <lineage>
        <taxon>Eukaryota</taxon>
        <taxon>Metazoa</taxon>
        <taxon>Chordata</taxon>
        <taxon>Craniata</taxon>
        <taxon>Vertebrata</taxon>
        <taxon>Euteleostomi</taxon>
        <taxon>Actinopterygii</taxon>
        <taxon>Chondrostei</taxon>
        <taxon>Acipenseriformes</taxon>
        <taxon>Polyodontidae</taxon>
        <taxon>Polyodon</taxon>
    </lineage>
</organism>
<proteinExistence type="inferred from homology"/>
<dbReference type="InterPro" id="IPR013579">
    <property type="entry name" value="FAST_2"/>
</dbReference>
<evidence type="ECO:0000313" key="10">
    <source>
        <dbReference type="EMBL" id="MBN3284073.1"/>
    </source>
</evidence>
<evidence type="ECO:0000256" key="8">
    <source>
        <dbReference type="SAM" id="MobiDB-lite"/>
    </source>
</evidence>
<feature type="domain" description="RAP" evidence="9">
    <location>
        <begin position="571"/>
        <end position="629"/>
    </location>
</feature>
<evidence type="ECO:0000313" key="11">
    <source>
        <dbReference type="Proteomes" id="UP001166093"/>
    </source>
</evidence>
<comment type="similarity">
    <text evidence="4">Belongs to the FAST kinase family.</text>
</comment>
<sequence length="641" mass="71345">MSTRLLVRCIRLLGSHSPGVSALPAAFRLPLTTNAPPLGALTLRLHTSTSGGRGEGQRLSQTQAQAQDDGVLRQPERTELDDLIEGAGSAVEVLQVWAERGGTGNQAATVLIRLARLSTTPEGKHNTAEILQDRRFQQLLKEVDTQISLVWNGTLVNLLRSLPQLGVSSGEPALRSVQNEAHWRLRRLSCRNLVSLADSCAGQAHDDQQRALLSDVVKQLELRWTEISEPRNVAMLMGKLGHLSETLMDRLEDKALELAERFSPEDTRRVALALAARSRRSVPLLRALSYHLVQKHGIELRSGLLVDLAFAYGKLNFHQTQVFQRIAADLLPRVPELGANDITRCAKSFAYLKWLNLPLFEAFTQHFLLHSEKYNTPQLCNLVLSFARLNYQPSNGDAFYSKVHEKLDSALGQLEPFLQTDVVWSLCVLQQARPSYLQSVLEPDFHKKLTGAGGSSSRDENYMLKQLHINTTAALECPAYRVPALPKEAFVYPGERKASALQSGLRDALRALVGEQQDLYRTALSTVYGWTIDGELVLNSESKPVPLKDLAAPHLPQAGGTTPLPPGAKRIAFLACEFPHYISRSKDLLGRFVMQRRHLQLAGFLTVDVPYYEWLELKSDWQKVAYLKDKMGKAVAEDMAK</sequence>
<evidence type="ECO:0000256" key="2">
    <source>
        <dbReference type="ARBA" id="ARBA00022946"/>
    </source>
</evidence>
<dbReference type="EMBL" id="JAAWVQ010132985">
    <property type="protein sequence ID" value="MBN3284073.1"/>
    <property type="molecule type" value="Genomic_DNA"/>
</dbReference>
<accession>A0ABS2YC98</accession>
<gene>
    <name evidence="10" type="primary">Tbrg4_1</name>
    <name evidence="10" type="ORF">GTO93_0021815</name>
</gene>
<comment type="subcellular location">
    <subcellularLocation>
        <location evidence="1">Mitochondrion matrix</location>
    </subcellularLocation>
</comment>
<dbReference type="SMART" id="SM00952">
    <property type="entry name" value="RAP"/>
    <property type="match status" value="1"/>
</dbReference>
<dbReference type="Pfam" id="PF06743">
    <property type="entry name" value="FAST_1"/>
    <property type="match status" value="1"/>
</dbReference>
<dbReference type="Pfam" id="PF08373">
    <property type="entry name" value="RAP"/>
    <property type="match status" value="1"/>
</dbReference>